<reference evidence="3" key="1">
    <citation type="submission" date="2004-09" db="EMBL/GenBank/DDBJ databases">
        <title>SAR116.</title>
        <authorList>
            <person name="Sabehi G."/>
            <person name="Beja O."/>
        </authorList>
    </citation>
    <scope>NUCLEOTIDE SEQUENCE</scope>
</reference>
<proteinExistence type="predicted"/>
<feature type="transmembrane region" description="Helical" evidence="2">
    <location>
        <begin position="92"/>
        <end position="115"/>
    </location>
</feature>
<keyword evidence="2" id="KW-0472">Membrane</keyword>
<dbReference type="EMBL" id="AY744399">
    <property type="protein sequence ID" value="AAV31644.1"/>
    <property type="molecule type" value="Genomic_DNA"/>
</dbReference>
<evidence type="ECO:0000256" key="2">
    <source>
        <dbReference type="SAM" id="Phobius"/>
    </source>
</evidence>
<keyword evidence="2" id="KW-1133">Transmembrane helix</keyword>
<feature type="transmembrane region" description="Helical" evidence="2">
    <location>
        <begin position="191"/>
        <end position="213"/>
    </location>
</feature>
<evidence type="ECO:0000256" key="1">
    <source>
        <dbReference type="SAM" id="MobiDB-lite"/>
    </source>
</evidence>
<name>Q5UEX7_9PROT</name>
<feature type="transmembrane region" description="Helical" evidence="2">
    <location>
        <begin position="20"/>
        <end position="39"/>
    </location>
</feature>
<protein>
    <submittedName>
        <fullName evidence="3">Predicted adenylylsulfate reductase membrane anchor</fullName>
    </submittedName>
</protein>
<feature type="transmembrane region" description="Helical" evidence="2">
    <location>
        <begin position="167"/>
        <end position="185"/>
    </location>
</feature>
<accession>Q5UEX7</accession>
<dbReference type="AlphaFoldDB" id="Q5UEX7"/>
<gene>
    <name evidence="3" type="ORF">Red2C11_60</name>
</gene>
<feature type="transmembrane region" description="Helical" evidence="2">
    <location>
        <begin position="127"/>
        <end position="146"/>
    </location>
</feature>
<keyword evidence="2" id="KW-0812">Transmembrane</keyword>
<feature type="region of interest" description="Disordered" evidence="1">
    <location>
        <begin position="236"/>
        <end position="261"/>
    </location>
</feature>
<evidence type="ECO:0000313" key="3">
    <source>
        <dbReference type="EMBL" id="AAV31644.1"/>
    </source>
</evidence>
<sequence length="261" mass="28785">MFDINPFAELSQSISPAVMQGFVIAMAVCVAGGTLYDVIHKGSAKYFFGLVQKGAASKTRTVPFSEKVSVVAKTTAHDVLASGEFCNFRRRLAHLLTMYGFLAYVIATATMVFAYPTAATPAPTLLVNVWWVGIIMLAVGCYWFWFFIRVDVAAEGNSPFRMVRADLFVVALMVSASLGIIWGYLQVTGNFWSTFALGLYLIATTVLFGSVIWSKFSHMFFKPAAAYQKNMAKADGGRRNLPAPSEKPSIYGKVQRHSHHY</sequence>
<organism evidence="3">
    <name type="scientific">uncultured alpha proteobacterium EBAC2C11</name>
    <dbReference type="NCBI Taxonomy" id="295349"/>
    <lineage>
        <taxon>Bacteria</taxon>
        <taxon>Pseudomonadati</taxon>
        <taxon>Pseudomonadota</taxon>
        <taxon>Alphaproteobacteria</taxon>
        <taxon>Candidatus Puniceispirillales</taxon>
        <taxon>environmental samples</taxon>
    </lineage>
</organism>